<dbReference type="KEGG" id="bid:Bind_0704"/>
<sequence>MHSPIAVPSASEIVVPGFTVENSPAKAAAPCASVFSFDNTSGDNVRNASIFAAIDVPLPIISIVVMVLFSLIHLK</sequence>
<dbReference type="AlphaFoldDB" id="B2IGH2"/>
<reference evidence="2 3" key="2">
    <citation type="journal article" date="2010" name="J. Bacteriol.">
        <title>Complete genome sequence of Beijerinckia indica subsp. indica.</title>
        <authorList>
            <person name="Tamas I."/>
            <person name="Dedysh S.N."/>
            <person name="Liesack W."/>
            <person name="Stott M.B."/>
            <person name="Alam M."/>
            <person name="Murrell J.C."/>
            <person name="Dunfield P.F."/>
        </authorList>
    </citation>
    <scope>NUCLEOTIDE SEQUENCE [LARGE SCALE GENOMIC DNA]</scope>
    <source>
        <strain evidence="3">ATCC 9039 / DSM 1715 / NCIMB 8712</strain>
    </source>
</reference>
<keyword evidence="3" id="KW-1185">Reference proteome</keyword>
<keyword evidence="1" id="KW-1133">Transmembrane helix</keyword>
<dbReference type="EMBL" id="CP001016">
    <property type="protein sequence ID" value="ACB94354.1"/>
    <property type="molecule type" value="Genomic_DNA"/>
</dbReference>
<dbReference type="HOGENOM" id="CLU_2663658_0_0_5"/>
<name>B2IGH2_BEII9</name>
<reference evidence="3" key="1">
    <citation type="submission" date="2008-03" db="EMBL/GenBank/DDBJ databases">
        <title>Complete sequence of chromosome of Beijerinckia indica subsp. indica ATCC 9039.</title>
        <authorList>
            <consortium name="US DOE Joint Genome Institute"/>
            <person name="Copeland A."/>
            <person name="Lucas S."/>
            <person name="Lapidus A."/>
            <person name="Glavina del Rio T."/>
            <person name="Dalin E."/>
            <person name="Tice H."/>
            <person name="Bruce D."/>
            <person name="Goodwin L."/>
            <person name="Pitluck S."/>
            <person name="LaButti K."/>
            <person name="Schmutz J."/>
            <person name="Larimer F."/>
            <person name="Land M."/>
            <person name="Hauser L."/>
            <person name="Kyrpides N."/>
            <person name="Mikhailova N."/>
            <person name="Dunfield P.F."/>
            <person name="Dedysh S.N."/>
            <person name="Liesack W."/>
            <person name="Saw J.H."/>
            <person name="Alam M."/>
            <person name="Chen Y."/>
            <person name="Murrell J.C."/>
            <person name="Richardson P."/>
        </authorList>
    </citation>
    <scope>NUCLEOTIDE SEQUENCE [LARGE SCALE GENOMIC DNA]</scope>
    <source>
        <strain evidence="3">ATCC 9039 / DSM 1715 / NCIMB 8712</strain>
    </source>
</reference>
<evidence type="ECO:0000313" key="3">
    <source>
        <dbReference type="Proteomes" id="UP000001695"/>
    </source>
</evidence>
<feature type="transmembrane region" description="Helical" evidence="1">
    <location>
        <begin position="50"/>
        <end position="72"/>
    </location>
</feature>
<dbReference type="Proteomes" id="UP000001695">
    <property type="component" value="Chromosome"/>
</dbReference>
<gene>
    <name evidence="2" type="ordered locus">Bind_0704</name>
</gene>
<organism evidence="2 3">
    <name type="scientific">Beijerinckia indica subsp. indica (strain ATCC 9039 / DSM 1715 / NCIMB 8712)</name>
    <dbReference type="NCBI Taxonomy" id="395963"/>
    <lineage>
        <taxon>Bacteria</taxon>
        <taxon>Pseudomonadati</taxon>
        <taxon>Pseudomonadota</taxon>
        <taxon>Alphaproteobacteria</taxon>
        <taxon>Hyphomicrobiales</taxon>
        <taxon>Beijerinckiaceae</taxon>
        <taxon>Beijerinckia</taxon>
    </lineage>
</organism>
<keyword evidence="1" id="KW-0812">Transmembrane</keyword>
<evidence type="ECO:0000313" key="2">
    <source>
        <dbReference type="EMBL" id="ACB94354.1"/>
    </source>
</evidence>
<keyword evidence="1" id="KW-0472">Membrane</keyword>
<proteinExistence type="predicted"/>
<accession>B2IGH2</accession>
<evidence type="ECO:0000256" key="1">
    <source>
        <dbReference type="SAM" id="Phobius"/>
    </source>
</evidence>
<protein>
    <submittedName>
        <fullName evidence="2">Uncharacterized protein</fullName>
    </submittedName>
</protein>